<organism evidence="6 7">
    <name type="scientific">Mytilus edulis</name>
    <name type="common">Blue mussel</name>
    <dbReference type="NCBI Taxonomy" id="6550"/>
    <lineage>
        <taxon>Eukaryota</taxon>
        <taxon>Metazoa</taxon>
        <taxon>Spiralia</taxon>
        <taxon>Lophotrochozoa</taxon>
        <taxon>Mollusca</taxon>
        <taxon>Bivalvia</taxon>
        <taxon>Autobranchia</taxon>
        <taxon>Pteriomorphia</taxon>
        <taxon>Mytilida</taxon>
        <taxon>Mytiloidea</taxon>
        <taxon>Mytilidae</taxon>
        <taxon>Mytilinae</taxon>
        <taxon>Mytilus</taxon>
    </lineage>
</organism>
<accession>A0A8S3SWQ0</accession>
<protein>
    <submittedName>
        <fullName evidence="6">Uncharacterized protein</fullName>
    </submittedName>
</protein>
<sequence length="210" mass="23437">MWLKKSGLGKSRKSVNKLLYHLEKKKVLTVTTSNGRDPKWNKNPVAQYSGKDLHDWSAELEYGNTFIVSPTPDDVVPTEIKLMADKRSIALYLKLLESGSEKKRDIRLVIVGKKGAGKTSLIKRLFSEEITDVTSTNGIKIYTIKCKAMTNDGIWKKLDGSDDETEIHARLLKQYKGTIEASVEEGAHKPAKDNPPSTSFDESRDSNPSA</sequence>
<comment type="caution">
    <text evidence="6">The sequence shown here is derived from an EMBL/GenBank/DDBJ whole genome shotgun (WGS) entry which is preliminary data.</text>
</comment>
<feature type="binding site" evidence="4">
    <location>
        <position position="136"/>
    </location>
    <ligand>
        <name>Mg(2+)</name>
        <dbReference type="ChEBI" id="CHEBI:18420"/>
    </ligand>
</feature>
<dbReference type="InterPro" id="IPR006689">
    <property type="entry name" value="Small_GTPase_ARF/SAR"/>
</dbReference>
<feature type="binding site" evidence="4">
    <location>
        <position position="119"/>
    </location>
    <ligand>
        <name>Mg(2+)</name>
        <dbReference type="ChEBI" id="CHEBI:18420"/>
    </ligand>
</feature>
<evidence type="ECO:0000256" key="5">
    <source>
        <dbReference type="SAM" id="MobiDB-lite"/>
    </source>
</evidence>
<dbReference type="Proteomes" id="UP000683360">
    <property type="component" value="Unassembled WGS sequence"/>
</dbReference>
<evidence type="ECO:0000313" key="6">
    <source>
        <dbReference type="EMBL" id="CAG2225838.1"/>
    </source>
</evidence>
<gene>
    <name evidence="6" type="ORF">MEDL_38964</name>
</gene>
<dbReference type="InterPro" id="IPR027417">
    <property type="entry name" value="P-loop_NTPase"/>
</dbReference>
<keyword evidence="2 3" id="KW-0342">GTP-binding</keyword>
<evidence type="ECO:0000256" key="3">
    <source>
        <dbReference type="PIRSR" id="PIRSR606689-1"/>
    </source>
</evidence>
<keyword evidence="4" id="KW-0479">Metal-binding</keyword>
<evidence type="ECO:0000256" key="1">
    <source>
        <dbReference type="ARBA" id="ARBA00022741"/>
    </source>
</evidence>
<feature type="compositionally biased region" description="Basic and acidic residues" evidence="5">
    <location>
        <begin position="201"/>
        <end position="210"/>
    </location>
</feature>
<dbReference type="GO" id="GO:0046872">
    <property type="term" value="F:metal ion binding"/>
    <property type="evidence" value="ECO:0007669"/>
    <property type="project" value="UniProtKB-KW"/>
</dbReference>
<evidence type="ECO:0000313" key="7">
    <source>
        <dbReference type="Proteomes" id="UP000683360"/>
    </source>
</evidence>
<keyword evidence="1 3" id="KW-0547">Nucleotide-binding</keyword>
<dbReference type="Pfam" id="PF00025">
    <property type="entry name" value="Arf"/>
    <property type="match status" value="1"/>
</dbReference>
<dbReference type="EMBL" id="CAJPWZ010001862">
    <property type="protein sequence ID" value="CAG2225838.1"/>
    <property type="molecule type" value="Genomic_DNA"/>
</dbReference>
<evidence type="ECO:0000256" key="2">
    <source>
        <dbReference type="ARBA" id="ARBA00023134"/>
    </source>
</evidence>
<evidence type="ECO:0000256" key="4">
    <source>
        <dbReference type="PIRSR" id="PIRSR606689-2"/>
    </source>
</evidence>
<name>A0A8S3SWQ0_MYTED</name>
<feature type="region of interest" description="Disordered" evidence="5">
    <location>
        <begin position="182"/>
        <end position="210"/>
    </location>
</feature>
<dbReference type="AlphaFoldDB" id="A0A8S3SWQ0"/>
<dbReference type="OrthoDB" id="6125710at2759"/>
<dbReference type="SUPFAM" id="SSF52540">
    <property type="entry name" value="P-loop containing nucleoside triphosphate hydrolases"/>
    <property type="match status" value="1"/>
</dbReference>
<reference evidence="6" key="1">
    <citation type="submission" date="2021-03" db="EMBL/GenBank/DDBJ databases">
        <authorList>
            <person name="Bekaert M."/>
        </authorList>
    </citation>
    <scope>NUCLEOTIDE SEQUENCE</scope>
</reference>
<dbReference type="GO" id="GO:0005525">
    <property type="term" value="F:GTP binding"/>
    <property type="evidence" value="ECO:0007669"/>
    <property type="project" value="UniProtKB-KW"/>
</dbReference>
<proteinExistence type="predicted"/>
<keyword evidence="4" id="KW-0460">Magnesium</keyword>
<keyword evidence="7" id="KW-1185">Reference proteome</keyword>
<dbReference type="GO" id="GO:0003924">
    <property type="term" value="F:GTPase activity"/>
    <property type="evidence" value="ECO:0007669"/>
    <property type="project" value="InterPro"/>
</dbReference>
<feature type="binding site" evidence="3">
    <location>
        <begin position="112"/>
        <end position="119"/>
    </location>
    <ligand>
        <name>GTP</name>
        <dbReference type="ChEBI" id="CHEBI:37565"/>
    </ligand>
</feature>
<dbReference type="Gene3D" id="3.40.50.300">
    <property type="entry name" value="P-loop containing nucleotide triphosphate hydrolases"/>
    <property type="match status" value="1"/>
</dbReference>